<dbReference type="InterPro" id="IPR013083">
    <property type="entry name" value="Znf_RING/FYVE/PHD"/>
</dbReference>
<evidence type="ECO:0000313" key="26">
    <source>
        <dbReference type="Proteomes" id="UP001310890"/>
    </source>
</evidence>
<feature type="compositionally biased region" description="Low complexity" evidence="21">
    <location>
        <begin position="562"/>
        <end position="580"/>
    </location>
</feature>
<feature type="transmembrane region" description="Helical" evidence="22">
    <location>
        <begin position="687"/>
        <end position="705"/>
    </location>
</feature>
<dbReference type="Pfam" id="PF11145">
    <property type="entry name" value="DUF2921"/>
    <property type="match status" value="2"/>
</dbReference>
<evidence type="ECO:0000256" key="18">
    <source>
        <dbReference type="ARBA" id="ARBA00082128"/>
    </source>
</evidence>
<reference evidence="25" key="1">
    <citation type="submission" date="2023-08" db="EMBL/GenBank/DDBJ databases">
        <title>Black Yeasts Isolated from many extreme environments.</title>
        <authorList>
            <person name="Coleine C."/>
            <person name="Stajich J.E."/>
            <person name="Selbmann L."/>
        </authorList>
    </citation>
    <scope>NUCLEOTIDE SEQUENCE</scope>
    <source>
        <strain evidence="25">CCFEE 5401</strain>
    </source>
</reference>
<dbReference type="SUPFAM" id="SSF57850">
    <property type="entry name" value="RING/U-box"/>
    <property type="match status" value="1"/>
</dbReference>
<dbReference type="InterPro" id="IPR021319">
    <property type="entry name" value="DUF2921"/>
</dbReference>
<feature type="compositionally biased region" description="Low complexity" evidence="21">
    <location>
        <begin position="598"/>
        <end position="616"/>
    </location>
</feature>
<keyword evidence="12 22" id="KW-1133">Transmembrane helix</keyword>
<dbReference type="GO" id="GO:0008270">
    <property type="term" value="F:zinc ion binding"/>
    <property type="evidence" value="ECO:0007669"/>
    <property type="project" value="UniProtKB-KW"/>
</dbReference>
<evidence type="ECO:0000256" key="22">
    <source>
        <dbReference type="SAM" id="Phobius"/>
    </source>
</evidence>
<dbReference type="InterPro" id="IPR050731">
    <property type="entry name" value="HRD1_E3_ubiq-ligases"/>
</dbReference>
<dbReference type="PANTHER" id="PTHR22763">
    <property type="entry name" value="RING ZINC FINGER PROTEIN"/>
    <property type="match status" value="1"/>
</dbReference>
<feature type="chain" id="PRO_5042854492" description="DSC E3 ubiquitin ligase complex subunit A" evidence="23">
    <location>
        <begin position="20"/>
        <end position="942"/>
    </location>
</feature>
<feature type="domain" description="RING-type" evidence="24">
    <location>
        <begin position="876"/>
        <end position="936"/>
    </location>
</feature>
<dbReference type="GO" id="GO:0012505">
    <property type="term" value="C:endomembrane system"/>
    <property type="evidence" value="ECO:0007669"/>
    <property type="project" value="UniProtKB-SubCell"/>
</dbReference>
<feature type="transmembrane region" description="Helical" evidence="22">
    <location>
        <begin position="711"/>
        <end position="732"/>
    </location>
</feature>
<evidence type="ECO:0000256" key="21">
    <source>
        <dbReference type="SAM" id="MobiDB-lite"/>
    </source>
</evidence>
<dbReference type="InterPro" id="IPR024766">
    <property type="entry name" value="Znf_RING_H2"/>
</dbReference>
<keyword evidence="13 22" id="KW-0472">Membrane</keyword>
<evidence type="ECO:0000256" key="16">
    <source>
        <dbReference type="ARBA" id="ARBA00071072"/>
    </source>
</evidence>
<feature type="transmembrane region" description="Helical" evidence="22">
    <location>
        <begin position="401"/>
        <end position="417"/>
    </location>
</feature>
<evidence type="ECO:0000256" key="12">
    <source>
        <dbReference type="ARBA" id="ARBA00022989"/>
    </source>
</evidence>
<evidence type="ECO:0000256" key="23">
    <source>
        <dbReference type="SAM" id="SignalP"/>
    </source>
</evidence>
<comment type="subcellular location">
    <subcellularLocation>
        <location evidence="2">Endomembrane system</location>
        <topology evidence="2">Multi-pass membrane protein</topology>
    </subcellularLocation>
</comment>
<evidence type="ECO:0000256" key="20">
    <source>
        <dbReference type="SAM" id="Coils"/>
    </source>
</evidence>
<evidence type="ECO:0000256" key="5">
    <source>
        <dbReference type="ARBA" id="ARBA00022679"/>
    </source>
</evidence>
<comment type="caution">
    <text evidence="25">The sequence shown here is derived from an EMBL/GenBank/DDBJ whole genome shotgun (WGS) entry which is preliminary data.</text>
</comment>
<dbReference type="EC" id="2.3.2.27" evidence="4"/>
<evidence type="ECO:0000256" key="4">
    <source>
        <dbReference type="ARBA" id="ARBA00012483"/>
    </source>
</evidence>
<evidence type="ECO:0000256" key="2">
    <source>
        <dbReference type="ARBA" id="ARBA00004127"/>
    </source>
</evidence>
<keyword evidence="6 22" id="KW-0812">Transmembrane</keyword>
<sequence length="942" mass="104183">MADRRGILLTLVIFGFIFLSPPGPNGPPAARLHERPRLEDVIAEEERSLEVLRNATYSDLWENSANGRLLLDEAPQLNLTGFRPDQGFAWAAIPAVKKRARELLNNALGTSVTSAEGASGIPIDLPPLYTNITGYVHGPWVRSKLQDTAARPHLNLSSYAGEGPFGALLPRVFDRNITGDAGDVSIRFHERSPYAPDILQVPGSINITGLGAEITLRDPANENEAELQLYGVYNMDLGQAILTTTSEKMAGVFMLAHFALSEGTYAPVKAYMNHSISQTVQKRMDGIIESFNPWPSTGEGGPPSNLNPPNCELIIWLQQLPPRGLPIALPQTNYLRFLESELRFPTGAFLPPAPQLRFNMLAFSPDCGYVLESKGEPDFVPQEGEHLVGPKIETLFGDGRNHLLLFALIIGGQIALLKRQMHEASTPSTRSRISFTTIAMLALGDGFATMTLLLASLFISNLSVDLMAVAFLSFVAVSFFGMRFMFDVWTAHAPERERAAREEAEEERHRRERLRDALERIRAERNERLQQLAAARTSETSNVEQPVVVGPPLANHEQTTVAADPPAGDALPAPAAATPPMDSTLPLTTANVPPPSDPQLTTPALAPTTTNTPSATVPVTTAAGADQTIPDTLPLPVTAQRPTDTGATPIFMPSDQDGLITQTEAGFQINMEVEPRISSFGSLYMRFYFMLLGVLFVSLNAAGWPSVLRRFYFTTIALVYCSFWIPQIFRNVQRNCRKALRTEFVLGQSVLRMMPFVYFFWYKHNVLFASQSLYSLTLLALWLWIQIVIITSQEIIGPRWFIRKDWAPPAYDYHPVLREDEEGNTLPLGLSEATPSSPPTSPLLERRVSLNLSSPIARRSSLAKEHKERGKRVYDCAICFQDLEVPVVETDESGDSGLASGLLARRNYMVTPCRHIFHTACLEGWMKYRLQCPICREALPAL</sequence>
<evidence type="ECO:0000256" key="7">
    <source>
        <dbReference type="ARBA" id="ARBA00022723"/>
    </source>
</evidence>
<name>A0AAN7YMH6_9PEZI</name>
<evidence type="ECO:0000256" key="14">
    <source>
        <dbReference type="ARBA" id="ARBA00056116"/>
    </source>
</evidence>
<feature type="signal peptide" evidence="23">
    <location>
        <begin position="1"/>
        <end position="19"/>
    </location>
</feature>
<evidence type="ECO:0000256" key="11">
    <source>
        <dbReference type="ARBA" id="ARBA00022833"/>
    </source>
</evidence>
<evidence type="ECO:0000256" key="3">
    <source>
        <dbReference type="ARBA" id="ARBA00004906"/>
    </source>
</evidence>
<feature type="transmembrane region" description="Helical" evidence="22">
    <location>
        <begin position="466"/>
        <end position="486"/>
    </location>
</feature>
<dbReference type="Pfam" id="PF12678">
    <property type="entry name" value="zf-rbx1"/>
    <property type="match status" value="1"/>
</dbReference>
<dbReference type="PANTHER" id="PTHR22763:SF162">
    <property type="entry name" value="TRANSMEMBRANE E3 UBIQUITIN-PROTEIN LIGASE 1"/>
    <property type="match status" value="1"/>
</dbReference>
<evidence type="ECO:0000256" key="13">
    <source>
        <dbReference type="ARBA" id="ARBA00023136"/>
    </source>
</evidence>
<evidence type="ECO:0000313" key="25">
    <source>
        <dbReference type="EMBL" id="KAK5109293.1"/>
    </source>
</evidence>
<dbReference type="EMBL" id="JAVRRL010000067">
    <property type="protein sequence ID" value="KAK5109293.1"/>
    <property type="molecule type" value="Genomic_DNA"/>
</dbReference>
<dbReference type="InterPro" id="IPR001841">
    <property type="entry name" value="Znf_RING"/>
</dbReference>
<dbReference type="PROSITE" id="PS50089">
    <property type="entry name" value="ZF_RING_2"/>
    <property type="match status" value="1"/>
</dbReference>
<evidence type="ECO:0000256" key="17">
    <source>
        <dbReference type="ARBA" id="ARBA00077885"/>
    </source>
</evidence>
<organism evidence="25 26">
    <name type="scientific">Meristemomyces frigidus</name>
    <dbReference type="NCBI Taxonomy" id="1508187"/>
    <lineage>
        <taxon>Eukaryota</taxon>
        <taxon>Fungi</taxon>
        <taxon>Dikarya</taxon>
        <taxon>Ascomycota</taxon>
        <taxon>Pezizomycotina</taxon>
        <taxon>Dothideomycetes</taxon>
        <taxon>Dothideomycetidae</taxon>
        <taxon>Mycosphaerellales</taxon>
        <taxon>Teratosphaeriaceae</taxon>
        <taxon>Meristemomyces</taxon>
    </lineage>
</organism>
<evidence type="ECO:0000256" key="15">
    <source>
        <dbReference type="ARBA" id="ARBA00063126"/>
    </source>
</evidence>
<comment type="function">
    <text evidence="14">Catalytic component of the DSC E3 ubiquitin ligase complex which is required for the srbA transcriptional activator proteolytic cleavage to release the soluble transcription factor from the membrane in low oxygen or sterol conditions. Required for growth during hypoxia and triazole drug susceptibility, as well as for virulence in a murine model of invasive pulmonary aspergillosis (IPA).</text>
</comment>
<feature type="transmembrane region" description="Helical" evidence="22">
    <location>
        <begin position="773"/>
        <end position="796"/>
    </location>
</feature>
<dbReference type="SMART" id="SM00744">
    <property type="entry name" value="RINGv"/>
    <property type="match status" value="1"/>
</dbReference>
<proteinExistence type="predicted"/>
<comment type="pathway">
    <text evidence="3">Protein modification; protein ubiquitination.</text>
</comment>
<keyword evidence="10" id="KW-0833">Ubl conjugation pathway</keyword>
<protein>
    <recommendedName>
        <fullName evidence="16">DSC E3 ubiquitin ligase complex subunit A</fullName>
        <ecNumber evidence="4">2.3.2.27</ecNumber>
    </recommendedName>
    <alternativeName>
        <fullName evidence="17">Defective for SREBP cleavage protein A</fullName>
    </alternativeName>
    <alternativeName>
        <fullName evidence="18">RING-type E3 ubiquitin transferase dscA</fullName>
    </alternativeName>
</protein>
<evidence type="ECO:0000256" key="10">
    <source>
        <dbReference type="ARBA" id="ARBA00022786"/>
    </source>
</evidence>
<keyword evidence="5" id="KW-0808">Transferase</keyword>
<feature type="region of interest" description="Disordered" evidence="21">
    <location>
        <begin position="558"/>
        <end position="616"/>
    </location>
</feature>
<dbReference type="GO" id="GO:0043161">
    <property type="term" value="P:proteasome-mediated ubiquitin-dependent protein catabolic process"/>
    <property type="evidence" value="ECO:0007669"/>
    <property type="project" value="TreeGrafter"/>
</dbReference>
<evidence type="ECO:0000256" key="8">
    <source>
        <dbReference type="ARBA" id="ARBA00022729"/>
    </source>
</evidence>
<dbReference type="FunFam" id="3.30.40.10:FF:000626">
    <property type="entry name" value="Transmembrane ubiquitin ligase 1"/>
    <property type="match status" value="1"/>
</dbReference>
<evidence type="ECO:0000256" key="9">
    <source>
        <dbReference type="ARBA" id="ARBA00022771"/>
    </source>
</evidence>
<gene>
    <name evidence="25" type="ORF">LTR62_007167</name>
</gene>
<dbReference type="Gene3D" id="3.30.40.10">
    <property type="entry name" value="Zinc/RING finger domain, C3HC4 (zinc finger)"/>
    <property type="match status" value="1"/>
</dbReference>
<dbReference type="InterPro" id="IPR011016">
    <property type="entry name" value="Znf_RING-CH"/>
</dbReference>
<dbReference type="SMART" id="SM00184">
    <property type="entry name" value="RING"/>
    <property type="match status" value="1"/>
</dbReference>
<evidence type="ECO:0000256" key="1">
    <source>
        <dbReference type="ARBA" id="ARBA00000900"/>
    </source>
</evidence>
<keyword evidence="8 23" id="KW-0732">Signal</keyword>
<keyword evidence="7" id="KW-0479">Metal-binding</keyword>
<feature type="coiled-coil region" evidence="20">
    <location>
        <begin position="497"/>
        <end position="535"/>
    </location>
</feature>
<dbReference type="Proteomes" id="UP001310890">
    <property type="component" value="Unassembled WGS sequence"/>
</dbReference>
<feature type="transmembrane region" description="Helical" evidence="22">
    <location>
        <begin position="438"/>
        <end position="460"/>
    </location>
</feature>
<evidence type="ECO:0000256" key="6">
    <source>
        <dbReference type="ARBA" id="ARBA00022692"/>
    </source>
</evidence>
<dbReference type="GO" id="GO:0044695">
    <property type="term" value="C:Dsc E3 ubiquitin ligase complex"/>
    <property type="evidence" value="ECO:0007669"/>
    <property type="project" value="TreeGrafter"/>
</dbReference>
<keyword evidence="9 19" id="KW-0863">Zinc-finger</keyword>
<keyword evidence="20" id="KW-0175">Coiled coil</keyword>
<keyword evidence="11" id="KW-0862">Zinc</keyword>
<evidence type="ECO:0000256" key="19">
    <source>
        <dbReference type="PROSITE-ProRule" id="PRU00175"/>
    </source>
</evidence>
<comment type="subunit">
    <text evidence="15">Component of the DSC E3 ubiquitin ligase complex composed of dscA, dscB, dscC and dscD.</text>
</comment>
<evidence type="ECO:0000259" key="24">
    <source>
        <dbReference type="PROSITE" id="PS50089"/>
    </source>
</evidence>
<accession>A0AAN7YMH6</accession>
<comment type="catalytic activity">
    <reaction evidence="1">
        <text>S-ubiquitinyl-[E2 ubiquitin-conjugating enzyme]-L-cysteine + [acceptor protein]-L-lysine = [E2 ubiquitin-conjugating enzyme]-L-cysteine + N(6)-ubiquitinyl-[acceptor protein]-L-lysine.</text>
        <dbReference type="EC" id="2.3.2.27"/>
    </reaction>
</comment>
<dbReference type="AlphaFoldDB" id="A0AAN7YMH6"/>
<dbReference type="GO" id="GO:0061630">
    <property type="term" value="F:ubiquitin protein ligase activity"/>
    <property type="evidence" value="ECO:0007669"/>
    <property type="project" value="UniProtKB-EC"/>
</dbReference>